<reference evidence="1" key="1">
    <citation type="submission" date="2022-06" db="EMBL/GenBank/DDBJ databases">
        <title>Complete genome sequence of Streptomyces nigrescens HEK616.</title>
        <authorList>
            <person name="Asamizu S."/>
            <person name="Onaka H."/>
        </authorList>
    </citation>
    <scope>NUCLEOTIDE SEQUENCE</scope>
    <source>
        <strain evidence="1">HEK616</strain>
    </source>
</reference>
<sequence length="57" mass="5662">MSRYAFLSLTSAVADELKAAADFLAATPTRATAAMPTKAIAAATALATAAAFDGARS</sequence>
<accession>A0ABM7ZWF7</accession>
<dbReference type="Proteomes" id="UP001059597">
    <property type="component" value="Chromosome"/>
</dbReference>
<evidence type="ECO:0000313" key="1">
    <source>
        <dbReference type="EMBL" id="BDM70653.1"/>
    </source>
</evidence>
<dbReference type="RefSeq" id="WP_261954366.1">
    <property type="nucleotide sequence ID" value="NZ_AP026073.1"/>
</dbReference>
<keyword evidence="2" id="KW-1185">Reference proteome</keyword>
<gene>
    <name evidence="1" type="ORF">HEK616_41400</name>
</gene>
<organism evidence="1 2">
    <name type="scientific">Streptomyces nigrescens</name>
    <dbReference type="NCBI Taxonomy" id="1920"/>
    <lineage>
        <taxon>Bacteria</taxon>
        <taxon>Bacillati</taxon>
        <taxon>Actinomycetota</taxon>
        <taxon>Actinomycetes</taxon>
        <taxon>Kitasatosporales</taxon>
        <taxon>Streptomycetaceae</taxon>
        <taxon>Streptomyces</taxon>
    </lineage>
</organism>
<evidence type="ECO:0000313" key="2">
    <source>
        <dbReference type="Proteomes" id="UP001059597"/>
    </source>
</evidence>
<name>A0ABM7ZWF7_STRNI</name>
<proteinExistence type="predicted"/>
<protein>
    <submittedName>
        <fullName evidence="1">Uncharacterized protein</fullName>
    </submittedName>
</protein>
<dbReference type="EMBL" id="AP026073">
    <property type="protein sequence ID" value="BDM70653.1"/>
    <property type="molecule type" value="Genomic_DNA"/>
</dbReference>